<reference evidence="3" key="1">
    <citation type="journal article" date="2021" name="Front. Plant Sci.">
        <title>Chromosome-Scale Genome Assembly for Chinese Sour Jujube and Insights Into Its Genome Evolution and Domestication Signature.</title>
        <authorList>
            <person name="Shen L.-Y."/>
            <person name="Luo H."/>
            <person name="Wang X.-L."/>
            <person name="Wang X.-M."/>
            <person name="Qiu X.-J."/>
            <person name="Liu H."/>
            <person name="Zhou S.-S."/>
            <person name="Jia K.-H."/>
            <person name="Nie S."/>
            <person name="Bao Y.-T."/>
            <person name="Zhang R.-G."/>
            <person name="Yun Q.-Z."/>
            <person name="Chai Y.-H."/>
            <person name="Lu J.-Y."/>
            <person name="Li Y."/>
            <person name="Zhao S.-W."/>
            <person name="Mao J.-F."/>
            <person name="Jia S.-G."/>
            <person name="Mao Y.-M."/>
        </authorList>
    </citation>
    <scope>NUCLEOTIDE SEQUENCE</scope>
    <source>
        <strain evidence="3">AT0</strain>
        <tissue evidence="3">Leaf</tissue>
    </source>
</reference>
<dbReference type="InterPro" id="IPR029472">
    <property type="entry name" value="Copia-like_N"/>
</dbReference>
<dbReference type="InterPro" id="IPR027267">
    <property type="entry name" value="AH/BAR_dom_sf"/>
</dbReference>
<feature type="compositionally biased region" description="Low complexity" evidence="1">
    <location>
        <begin position="594"/>
        <end position="612"/>
    </location>
</feature>
<organism evidence="3 4">
    <name type="scientific">Ziziphus jujuba var. spinosa</name>
    <dbReference type="NCBI Taxonomy" id="714518"/>
    <lineage>
        <taxon>Eukaryota</taxon>
        <taxon>Viridiplantae</taxon>
        <taxon>Streptophyta</taxon>
        <taxon>Embryophyta</taxon>
        <taxon>Tracheophyta</taxon>
        <taxon>Spermatophyta</taxon>
        <taxon>Magnoliopsida</taxon>
        <taxon>eudicotyledons</taxon>
        <taxon>Gunneridae</taxon>
        <taxon>Pentapetalae</taxon>
        <taxon>rosids</taxon>
        <taxon>fabids</taxon>
        <taxon>Rosales</taxon>
        <taxon>Rhamnaceae</taxon>
        <taxon>Paliureae</taxon>
        <taxon>Ziziphus</taxon>
    </lineage>
</organism>
<dbReference type="AlphaFoldDB" id="A0A978UJP2"/>
<evidence type="ECO:0000313" key="3">
    <source>
        <dbReference type="EMBL" id="KAH7515023.1"/>
    </source>
</evidence>
<feature type="region of interest" description="Disordered" evidence="1">
    <location>
        <begin position="643"/>
        <end position="663"/>
    </location>
</feature>
<dbReference type="EMBL" id="JAEACU010000011">
    <property type="protein sequence ID" value="KAH7515023.1"/>
    <property type="molecule type" value="Genomic_DNA"/>
</dbReference>
<dbReference type="PANTHER" id="PTHR37610">
    <property type="entry name" value="CCHC-TYPE DOMAIN-CONTAINING PROTEIN"/>
    <property type="match status" value="1"/>
</dbReference>
<dbReference type="SUPFAM" id="SSF103657">
    <property type="entry name" value="BAR/IMD domain-like"/>
    <property type="match status" value="1"/>
</dbReference>
<dbReference type="Pfam" id="PF14244">
    <property type="entry name" value="Retrotran_gag_3"/>
    <property type="match status" value="1"/>
</dbReference>
<proteinExistence type="predicted"/>
<sequence length="739" mass="82741">MLKNYILDNCMLSFFYLYKSTREAKHFQRNVVSGVERFISTICKQMEIVRKLVEDCCKYGSENQSTHTPLARASLSFGTSYNAIEKEREDFLKILSDQTQISGASLEDARHLAYRYDKLRQDVEAQVTKVLRRRSKSRDLSMSGESSVKLQSAEARLADLKSSTVALGREATAAMLSVNAERSYHQHALAILEKLHAEMTLERQSKEFSSLPMKIHRNVYEWLGNQDNNSQESDDHQDNMFFIAKVIHQFDAKAEGELSLLVDDYVGNRFAPISSSQDLSSTSFQPAMEDNSSLYFLHHADHLGLQLVSHQLIGPNYNSWCRLMEMALRAKSKLSFVDGSIPKPNPTDLLASVRDHCNSMVHSWLLNAVSKDIADILLYQESAYAVWTDLCDKFHQSNAPRIFQINQQLHALLQGSIDINSYYTRVKVLWDELRHYQPTPTCHCGGIRGWALYQVQEYVLQFPMGLNESFSAVRAQILMLDPLPPIAKVFNLVIQEERQRTIGSIPPNPTESMAFLAATNAVTSSGPKHNRPTCTHCGLQSHTVDKCYKLHGYQLGYKLPSRSPSHASSLQFKSQGGNQRSISIQPKVENTMRTLGTPSTSPSTPLSNSNSTQQLGQVSPIQLNHEQIQQMISYLSLQLPASSTPTSVENQQQSGPMASNFTGLDTSLSHQSLGNSLAQSNLSHLWIIDAGATYHVCCNHSLFVTSHPLTSTITVTLPNSLFTLITHIGAYSGLDDWEG</sequence>
<name>A0A978UJP2_ZIZJJ</name>
<dbReference type="Proteomes" id="UP000813462">
    <property type="component" value="Unassembled WGS sequence"/>
</dbReference>
<comment type="caution">
    <text evidence="3">The sequence shown here is derived from an EMBL/GenBank/DDBJ whole genome shotgun (WGS) entry which is preliminary data.</text>
</comment>
<accession>A0A978UJP2</accession>
<protein>
    <recommendedName>
        <fullName evidence="2">Retrotransposon Copia-like N-terminal domain-containing protein</fullName>
    </recommendedName>
</protein>
<evidence type="ECO:0000313" key="4">
    <source>
        <dbReference type="Proteomes" id="UP000813462"/>
    </source>
</evidence>
<feature type="domain" description="Retrotransposon Copia-like N-terminal" evidence="2">
    <location>
        <begin position="298"/>
        <end position="345"/>
    </location>
</feature>
<gene>
    <name evidence="3" type="ORF">FEM48_Zijuj11G0152200</name>
</gene>
<evidence type="ECO:0000259" key="2">
    <source>
        <dbReference type="Pfam" id="PF14244"/>
    </source>
</evidence>
<dbReference type="PANTHER" id="PTHR37610:SF97">
    <property type="entry name" value="RETROTRANSPOSON GAG DOMAIN-CONTAINING PROTEIN"/>
    <property type="match status" value="1"/>
</dbReference>
<evidence type="ECO:0000256" key="1">
    <source>
        <dbReference type="SAM" id="MobiDB-lite"/>
    </source>
</evidence>
<feature type="region of interest" description="Disordered" evidence="1">
    <location>
        <begin position="589"/>
        <end position="617"/>
    </location>
</feature>